<name>A0A2N8KYK2_9BURK</name>
<dbReference type="AlphaFoldDB" id="A0A2N8KYK2"/>
<proteinExistence type="predicted"/>
<sequence>MSFARRRGLQLGLSALALLSASSIAWAQASAAKAKKPAATAAATKEAEGFSIAPAPAWVLPLQPEASTGLPSAPLQLLLIDKQTRIEPSGTVRYQHVLRQINEASGLQKGAQIELDFDPSFQKLQFHRLEVWRDGKRLDRLERKRIKLLHREPQLERQIIDGRMTASIVLEDLRVGDRVEWAVSLIGDNPVFGGKFVDQEWTSSSGGPVGLVQLRLLSPAERHIQHRIAEPSVEVSSRVDGAWRETLFKRRLVPQFHYEETVPVGVMVKDQVQLSEFANWAEVAGWAEQLFAKAMLPAEALDARAREIEAQASTPEERLRLALDFVQKEIRYFGTEIGANSHQPAPTEQVLRQRFGDCKDKAALLVTLLKKLGIEATPALVAASLRSDAAQRLPSPLAFDHAIAAVQLGEQTLWLDATRSQQRGAPAERQSVGLGVGLLAKASNAELSRLPPAREALRLETVDTFSFPRLDQPGTLRSVSTFHGDMAEWMREARAALPAADFRNLLAAETLRFYPGLTVEGEPEISDPEGRNALRVEIKYRSGDFWTFPEKRWLAGPIALPTLIAQLRLPDQTPRTQPMRLAMNGRYLHTVRYEFSEPLYSQPSDSRFEERNEHFELRLRYRGEPKMQQIEGELRLQAEQVAAGKWSNYRDQLNKVAPRLANTLTVPVLSTEDLVSLRRDMTALTDRMRNGSLKVLTENQGSAHARLLMMDRILAADRLPPKLRAAALVERAIQLDHLGQSDRAQTSLYDAAQLHDESSEVHAAMAVNALMQRKDEQAVSHADRALALAPNDTGARYTRVYARYFGGQLQEAQKELQEILQSGSEVERSYGSIWLYLTSRKLGQDGLAAIRDLRPSADKPAWPYPVLQMLQGSLDLDGALAMARDGKPEGQADRGRDCELYFYAAQKALLDQDLPKARNYLKKSLATGVVEFNEYSMAQRELDRIGAR</sequence>
<feature type="signal peptide" evidence="1">
    <location>
        <begin position="1"/>
        <end position="27"/>
    </location>
</feature>
<dbReference type="Gene3D" id="1.25.40.10">
    <property type="entry name" value="Tetratricopeptide repeat domain"/>
    <property type="match status" value="1"/>
</dbReference>
<evidence type="ECO:0000313" key="4">
    <source>
        <dbReference type="EMBL" id="PND38556.1"/>
    </source>
</evidence>
<dbReference type="Gene3D" id="3.10.620.30">
    <property type="match status" value="1"/>
</dbReference>
<dbReference type="Pfam" id="PF12969">
    <property type="entry name" value="DUF3857"/>
    <property type="match status" value="1"/>
</dbReference>
<comment type="caution">
    <text evidence="4">The sequence shown here is derived from an EMBL/GenBank/DDBJ whole genome shotgun (WGS) entry which is preliminary data.</text>
</comment>
<dbReference type="InterPro" id="IPR011990">
    <property type="entry name" value="TPR-like_helical_dom_sf"/>
</dbReference>
<dbReference type="InterPro" id="IPR038765">
    <property type="entry name" value="Papain-like_cys_pep_sf"/>
</dbReference>
<reference evidence="4 5" key="1">
    <citation type="submission" date="2018-01" db="EMBL/GenBank/DDBJ databases">
        <title>Draft genome sequence of Paucibacter aquatile CR182 isolated from freshwater of the Nakdong River.</title>
        <authorList>
            <person name="Choi A."/>
            <person name="Chung E.J."/>
        </authorList>
    </citation>
    <scope>NUCLEOTIDE SEQUENCE [LARGE SCALE GENOMIC DNA]</scope>
    <source>
        <strain evidence="4 5">CR182</strain>
    </source>
</reference>
<dbReference type="InterPro" id="IPR002931">
    <property type="entry name" value="Transglutaminase-like"/>
</dbReference>
<dbReference type="Gene3D" id="2.60.40.3140">
    <property type="match status" value="1"/>
</dbReference>
<protein>
    <submittedName>
        <fullName evidence="4">Uncharacterized protein</fullName>
    </submittedName>
</protein>
<accession>A0A2N8KYK2</accession>
<evidence type="ECO:0000259" key="2">
    <source>
        <dbReference type="Pfam" id="PF01841"/>
    </source>
</evidence>
<dbReference type="Pfam" id="PF01841">
    <property type="entry name" value="Transglut_core"/>
    <property type="match status" value="1"/>
</dbReference>
<dbReference type="RefSeq" id="WP_102768474.1">
    <property type="nucleotide sequence ID" value="NZ_POSP01000003.1"/>
</dbReference>
<dbReference type="OrthoDB" id="8595007at2"/>
<dbReference type="InterPro" id="IPR024618">
    <property type="entry name" value="DUF3857"/>
</dbReference>
<gene>
    <name evidence="4" type="ORF">C1O66_14170</name>
</gene>
<evidence type="ECO:0000256" key="1">
    <source>
        <dbReference type="SAM" id="SignalP"/>
    </source>
</evidence>
<keyword evidence="1" id="KW-0732">Signal</keyword>
<evidence type="ECO:0000313" key="5">
    <source>
        <dbReference type="Proteomes" id="UP000235916"/>
    </source>
</evidence>
<evidence type="ECO:0000259" key="3">
    <source>
        <dbReference type="Pfam" id="PF12969"/>
    </source>
</evidence>
<keyword evidence="5" id="KW-1185">Reference proteome</keyword>
<organism evidence="4 5">
    <name type="scientific">Kinneretia aquatilis</name>
    <dbReference type="NCBI Taxonomy" id="2070761"/>
    <lineage>
        <taxon>Bacteria</taxon>
        <taxon>Pseudomonadati</taxon>
        <taxon>Pseudomonadota</taxon>
        <taxon>Betaproteobacteria</taxon>
        <taxon>Burkholderiales</taxon>
        <taxon>Sphaerotilaceae</taxon>
        <taxon>Roseateles</taxon>
    </lineage>
</organism>
<dbReference type="EMBL" id="POSP01000003">
    <property type="protein sequence ID" value="PND38556.1"/>
    <property type="molecule type" value="Genomic_DNA"/>
</dbReference>
<dbReference type="SUPFAM" id="SSF54001">
    <property type="entry name" value="Cysteine proteinases"/>
    <property type="match status" value="1"/>
</dbReference>
<feature type="domain" description="DUF3857" evidence="3">
    <location>
        <begin position="92"/>
        <end position="234"/>
    </location>
</feature>
<feature type="chain" id="PRO_5014686149" evidence="1">
    <location>
        <begin position="28"/>
        <end position="948"/>
    </location>
</feature>
<feature type="domain" description="Transglutaminase-like" evidence="2">
    <location>
        <begin position="303"/>
        <end position="377"/>
    </location>
</feature>
<dbReference type="Proteomes" id="UP000235916">
    <property type="component" value="Unassembled WGS sequence"/>
</dbReference>
<dbReference type="SUPFAM" id="SSF48452">
    <property type="entry name" value="TPR-like"/>
    <property type="match status" value="1"/>
</dbReference>